<reference evidence="2 3" key="1">
    <citation type="journal article" date="2021" name="Nat. Commun.">
        <title>Genetic determinants of endophytism in the Arabidopsis root mycobiome.</title>
        <authorList>
            <person name="Mesny F."/>
            <person name="Miyauchi S."/>
            <person name="Thiergart T."/>
            <person name="Pickel B."/>
            <person name="Atanasova L."/>
            <person name="Karlsson M."/>
            <person name="Huettel B."/>
            <person name="Barry K.W."/>
            <person name="Haridas S."/>
            <person name="Chen C."/>
            <person name="Bauer D."/>
            <person name="Andreopoulos W."/>
            <person name="Pangilinan J."/>
            <person name="LaButti K."/>
            <person name="Riley R."/>
            <person name="Lipzen A."/>
            <person name="Clum A."/>
            <person name="Drula E."/>
            <person name="Henrissat B."/>
            <person name="Kohler A."/>
            <person name="Grigoriev I.V."/>
            <person name="Martin F.M."/>
            <person name="Hacquard S."/>
        </authorList>
    </citation>
    <scope>NUCLEOTIDE SEQUENCE [LARGE SCALE GENOMIC DNA]</scope>
    <source>
        <strain evidence="2 3">MPI-SDFR-AT-0080</strain>
    </source>
</reference>
<dbReference type="EMBL" id="JAGTJR010000004">
    <property type="protein sequence ID" value="KAH7061131.1"/>
    <property type="molecule type" value="Genomic_DNA"/>
</dbReference>
<evidence type="ECO:0000313" key="3">
    <source>
        <dbReference type="Proteomes" id="UP000774617"/>
    </source>
</evidence>
<gene>
    <name evidence="2" type="ORF">B0J12DRAFT_282670</name>
</gene>
<keyword evidence="1" id="KW-0472">Membrane</keyword>
<proteinExistence type="predicted"/>
<sequence length="171" mass="19534">MLYWISRADWRVQMSKVFVFFEGLTAGLLTVFYHVVSRVQDAFPWSHVGDKLPSPTFWILHSGKRARQNAGWIDALLCKKYLSLGWFLIIKQSGVLRGRYIEVFEKDFHFPVLCVVSAIATSNARESPASLASQQSQGHRATISIIRELAHVSCTWIMFAFAGRGFEQTYQ</sequence>
<evidence type="ECO:0000256" key="1">
    <source>
        <dbReference type="SAM" id="Phobius"/>
    </source>
</evidence>
<organism evidence="2 3">
    <name type="scientific">Macrophomina phaseolina</name>
    <dbReference type="NCBI Taxonomy" id="35725"/>
    <lineage>
        <taxon>Eukaryota</taxon>
        <taxon>Fungi</taxon>
        <taxon>Dikarya</taxon>
        <taxon>Ascomycota</taxon>
        <taxon>Pezizomycotina</taxon>
        <taxon>Dothideomycetes</taxon>
        <taxon>Dothideomycetes incertae sedis</taxon>
        <taxon>Botryosphaeriales</taxon>
        <taxon>Botryosphaeriaceae</taxon>
        <taxon>Macrophomina</taxon>
    </lineage>
</organism>
<name>A0ABQ8GQM9_9PEZI</name>
<accession>A0ABQ8GQM9</accession>
<keyword evidence="3" id="KW-1185">Reference proteome</keyword>
<protein>
    <submittedName>
        <fullName evidence="2">Uncharacterized protein</fullName>
    </submittedName>
</protein>
<keyword evidence="1" id="KW-1133">Transmembrane helix</keyword>
<comment type="caution">
    <text evidence="2">The sequence shown here is derived from an EMBL/GenBank/DDBJ whole genome shotgun (WGS) entry which is preliminary data.</text>
</comment>
<evidence type="ECO:0000313" key="2">
    <source>
        <dbReference type="EMBL" id="KAH7061131.1"/>
    </source>
</evidence>
<dbReference type="Proteomes" id="UP000774617">
    <property type="component" value="Unassembled WGS sequence"/>
</dbReference>
<feature type="transmembrane region" description="Helical" evidence="1">
    <location>
        <begin position="17"/>
        <end position="36"/>
    </location>
</feature>
<keyword evidence="1" id="KW-0812">Transmembrane</keyword>